<accession>A0A8H3BFZ9</accession>
<organism evidence="1 2">
    <name type="scientific">Rhizoctonia solani</name>
    <dbReference type="NCBI Taxonomy" id="456999"/>
    <lineage>
        <taxon>Eukaryota</taxon>
        <taxon>Fungi</taxon>
        <taxon>Dikarya</taxon>
        <taxon>Basidiomycota</taxon>
        <taxon>Agaricomycotina</taxon>
        <taxon>Agaricomycetes</taxon>
        <taxon>Cantharellales</taxon>
        <taxon>Ceratobasidiaceae</taxon>
        <taxon>Rhizoctonia</taxon>
    </lineage>
</organism>
<dbReference type="AlphaFoldDB" id="A0A8H3BFZ9"/>
<name>A0A8H3BFZ9_9AGAM</name>
<dbReference type="EMBL" id="CAJMWW010000199">
    <property type="protein sequence ID" value="CAE6456820.1"/>
    <property type="molecule type" value="Genomic_DNA"/>
</dbReference>
<comment type="caution">
    <text evidence="1">The sequence shown here is derived from an EMBL/GenBank/DDBJ whole genome shotgun (WGS) entry which is preliminary data.</text>
</comment>
<sequence length="102" mass="10553">MSFSTCLHSSITGSPTASVSEISGALDGTMSYSIPSMHIPSSLRVPISSSISLAATPELTPPTSRSSLLCKVAGLAPSSSSDWPSGSLTCSISEFWFPHSLF</sequence>
<evidence type="ECO:0000313" key="1">
    <source>
        <dbReference type="EMBL" id="CAE6456820.1"/>
    </source>
</evidence>
<reference evidence="1" key="1">
    <citation type="submission" date="2021-01" db="EMBL/GenBank/DDBJ databases">
        <authorList>
            <person name="Kaushik A."/>
        </authorList>
    </citation>
    <scope>NUCLEOTIDE SEQUENCE</scope>
    <source>
        <strain evidence="1">AG3-T5</strain>
    </source>
</reference>
<evidence type="ECO:0000313" key="2">
    <source>
        <dbReference type="Proteomes" id="UP000663841"/>
    </source>
</evidence>
<dbReference type="Proteomes" id="UP000663841">
    <property type="component" value="Unassembled WGS sequence"/>
</dbReference>
<protein>
    <submittedName>
        <fullName evidence="1">Uncharacterized protein</fullName>
    </submittedName>
</protein>
<proteinExistence type="predicted"/>
<gene>
    <name evidence="1" type="ORF">RDB_LOCUS141464</name>
</gene>